<feature type="compositionally biased region" description="Polar residues" evidence="1">
    <location>
        <begin position="94"/>
        <end position="105"/>
    </location>
</feature>
<feature type="compositionally biased region" description="Polar residues" evidence="1">
    <location>
        <begin position="154"/>
        <end position="170"/>
    </location>
</feature>
<organism evidence="2 3">
    <name type="scientific">Dichomitus squalens (strain LYAD-421)</name>
    <name type="common">Western red white-rot fungus</name>
    <dbReference type="NCBI Taxonomy" id="732165"/>
    <lineage>
        <taxon>Eukaryota</taxon>
        <taxon>Fungi</taxon>
        <taxon>Dikarya</taxon>
        <taxon>Basidiomycota</taxon>
        <taxon>Agaricomycotina</taxon>
        <taxon>Agaricomycetes</taxon>
        <taxon>Polyporales</taxon>
        <taxon>Polyporaceae</taxon>
        <taxon>Dichomitus</taxon>
    </lineage>
</organism>
<dbReference type="HOGENOM" id="CLU_552093_0_0_1"/>
<reference evidence="2 3" key="1">
    <citation type="journal article" date="2012" name="Science">
        <title>The Paleozoic origin of enzymatic lignin decomposition reconstructed from 31 fungal genomes.</title>
        <authorList>
            <person name="Floudas D."/>
            <person name="Binder M."/>
            <person name="Riley R."/>
            <person name="Barry K."/>
            <person name="Blanchette R.A."/>
            <person name="Henrissat B."/>
            <person name="Martinez A.T."/>
            <person name="Otillar R."/>
            <person name="Spatafora J.W."/>
            <person name="Yadav J.S."/>
            <person name="Aerts A."/>
            <person name="Benoit I."/>
            <person name="Boyd A."/>
            <person name="Carlson A."/>
            <person name="Copeland A."/>
            <person name="Coutinho P.M."/>
            <person name="de Vries R.P."/>
            <person name="Ferreira P."/>
            <person name="Findley K."/>
            <person name="Foster B."/>
            <person name="Gaskell J."/>
            <person name="Glotzer D."/>
            <person name="Gorecki P."/>
            <person name="Heitman J."/>
            <person name="Hesse C."/>
            <person name="Hori C."/>
            <person name="Igarashi K."/>
            <person name="Jurgens J.A."/>
            <person name="Kallen N."/>
            <person name="Kersten P."/>
            <person name="Kohler A."/>
            <person name="Kuees U."/>
            <person name="Kumar T.K.A."/>
            <person name="Kuo A."/>
            <person name="LaButti K."/>
            <person name="Larrondo L.F."/>
            <person name="Lindquist E."/>
            <person name="Ling A."/>
            <person name="Lombard V."/>
            <person name="Lucas S."/>
            <person name="Lundell T."/>
            <person name="Martin R."/>
            <person name="McLaughlin D.J."/>
            <person name="Morgenstern I."/>
            <person name="Morin E."/>
            <person name="Murat C."/>
            <person name="Nagy L.G."/>
            <person name="Nolan M."/>
            <person name="Ohm R.A."/>
            <person name="Patyshakuliyeva A."/>
            <person name="Rokas A."/>
            <person name="Ruiz-Duenas F.J."/>
            <person name="Sabat G."/>
            <person name="Salamov A."/>
            <person name="Samejima M."/>
            <person name="Schmutz J."/>
            <person name="Slot J.C."/>
            <person name="St John F."/>
            <person name="Stenlid J."/>
            <person name="Sun H."/>
            <person name="Sun S."/>
            <person name="Syed K."/>
            <person name="Tsang A."/>
            <person name="Wiebenga A."/>
            <person name="Young D."/>
            <person name="Pisabarro A."/>
            <person name="Eastwood D.C."/>
            <person name="Martin F."/>
            <person name="Cullen D."/>
            <person name="Grigoriev I.V."/>
            <person name="Hibbett D.S."/>
        </authorList>
    </citation>
    <scope>NUCLEOTIDE SEQUENCE [LARGE SCALE GENOMIC DNA]</scope>
    <source>
        <strain evidence="2 3">LYAD-421 SS1</strain>
    </source>
</reference>
<proteinExistence type="predicted"/>
<protein>
    <submittedName>
        <fullName evidence="2">Uncharacterized protein</fullName>
    </submittedName>
</protein>
<feature type="compositionally biased region" description="Acidic residues" evidence="1">
    <location>
        <begin position="292"/>
        <end position="307"/>
    </location>
</feature>
<name>R7SRH3_DICSQ</name>
<dbReference type="GeneID" id="18839684"/>
<feature type="compositionally biased region" description="Polar residues" evidence="1">
    <location>
        <begin position="418"/>
        <end position="437"/>
    </location>
</feature>
<feature type="region of interest" description="Disordered" evidence="1">
    <location>
        <begin position="408"/>
        <end position="477"/>
    </location>
</feature>
<dbReference type="RefSeq" id="XP_007368895.1">
    <property type="nucleotide sequence ID" value="XM_007368833.1"/>
</dbReference>
<evidence type="ECO:0000313" key="2">
    <source>
        <dbReference type="EMBL" id="EJF58360.1"/>
    </source>
</evidence>
<gene>
    <name evidence="2" type="ORF">DICSQDRAFT_173037</name>
</gene>
<evidence type="ECO:0000313" key="3">
    <source>
        <dbReference type="Proteomes" id="UP000053319"/>
    </source>
</evidence>
<evidence type="ECO:0000256" key="1">
    <source>
        <dbReference type="SAM" id="MobiDB-lite"/>
    </source>
</evidence>
<accession>R7SRH3</accession>
<sequence length="494" mass="55199">MPPQLPLGVLSPVQQQRLQEFFEAMRKEDKKEDPAELGAADEEALVDAFKKGIENGLTPPRILEGLSKKTGRSETEWMTLFVTHVDKLYPKTFPGTNPAPSNPDINPSGLAGGPPVSTRHDERPRNARNPGKPAPIAAKPSANSKHIEEALVPATTNASASAQDGASSKPTVHRPKRGEIPDGFHGDTLIPPSDGSMKPPLPAVMGEPGSKFTKEEKIFFMHWLRWRLREGPLPKKETLFRELEVELPHRTAEVWKKHWGDHSEQPDRVYIDARKRVDREEELRGSPLTDNDGADEYEKEEESDDDQGSPYEDGASPTAASHTLLGKSNKARSKGRTTCVPVKDEDLRAMALYRYENDAIWGTFEYKKTPWIAFSRRPQQAIWTGLEFYREQPKTRFYRYVNEHRRAAEKGKKPMTDIKTSISTPPQKDSPSTSSTGPRKPREGMTMTQKRSADTDAANEGSISAGKSHPFKKRKGAVLQVKVEPEFIIDLTVG</sequence>
<dbReference type="Proteomes" id="UP000053319">
    <property type="component" value="Unassembled WGS sequence"/>
</dbReference>
<dbReference type="AlphaFoldDB" id="R7SRH3"/>
<dbReference type="OrthoDB" id="3194584at2759"/>
<feature type="region of interest" description="Disordered" evidence="1">
    <location>
        <begin position="280"/>
        <end position="338"/>
    </location>
</feature>
<dbReference type="KEGG" id="dsq:DICSQDRAFT_173037"/>
<feature type="region of interest" description="Disordered" evidence="1">
    <location>
        <begin position="92"/>
        <end position="197"/>
    </location>
</feature>
<dbReference type="EMBL" id="JH719436">
    <property type="protein sequence ID" value="EJF58360.1"/>
    <property type="molecule type" value="Genomic_DNA"/>
</dbReference>